<evidence type="ECO:0000313" key="1">
    <source>
        <dbReference type="EMBL" id="KAH9794636.1"/>
    </source>
</evidence>
<dbReference type="Proteomes" id="UP000829398">
    <property type="component" value="Chromosome 2"/>
</dbReference>
<proteinExistence type="predicted"/>
<reference evidence="2" key="1">
    <citation type="journal article" date="2023" name="Hortic. Res.">
        <title>A chromosome-level phased genome enabling allele-level studies in sweet orange: a case study on citrus Huanglongbing tolerance.</title>
        <authorList>
            <person name="Wu B."/>
            <person name="Yu Q."/>
            <person name="Deng Z."/>
            <person name="Duan Y."/>
            <person name="Luo F."/>
            <person name="Gmitter F. Jr."/>
        </authorList>
    </citation>
    <scope>NUCLEOTIDE SEQUENCE [LARGE SCALE GENOMIC DNA]</scope>
    <source>
        <strain evidence="2">cv. Valencia</strain>
    </source>
</reference>
<gene>
    <name evidence="1" type="ORF">KPL71_004962</name>
</gene>
<keyword evidence="2" id="KW-1185">Reference proteome</keyword>
<sequence length="896" mass="100319">MGCLPCAYKVFCLQLLVLYSGSNAKLCSHDQSIALVQFKQLFSFKNISSSYCDGRQQSNPKMLSWNDGTDCCSWDGVTCDMVTGQVIGLDLSCSWLHGSIPSNSSLFLLPYLETLNLGSNDFNSSLISSGFGQLISLTHLNLSNSYFSGQIPSEISQLSKMFSLDLSKNDEVRIESPVWKGLIENLTKLKELVLSEVDMSTIVLDYSLTNLSSSLSYLHLTGCNLIGPIPASLANLPQLTSLSLSYNHFSGHIPSFLSHLKQLYYLNLEQNNLVGGIPDSFVNLTQLSFLDLSWNQLTGRLPSCLKGLQNLVTLRLSGNSLNGTIPSWLFTVLPYLEVIHLRDNRFTGSIPSTIFELVNLTSIRLSSNNLSGHIELCMFARLKNLQYLYLSQNRLSVNTKLDANSTFPKLLKLGLSACNISEFPDFLRSQDRLEWLQLSENKIYGRIPNWFWDIGKDTLYNLNLSDNFLTDVEQVPLKNLRFLDLRSNLLQGSVMVLPPRLIFFSISNNKLTGEIPSSFCTAAPIEFIDLSNNSLSGPIPECLVDSITLIWLDLHLNSFNGSIPQISANGSGLVNLILNDNQFEGPLPQSLANCSGLQVLNVANNRIDDTFPHWLAQLPELLVLILRSNKFYGLIGNTDARVIFPKLRILDLSRNEFTGVLPTRYFQNLKAMMRGSNTSTDHVQYMHRFGRYYSAFFTLKGIDVEMNILSIFLVIDFSSNRFEGQIPEVVGKLNLLKMLNFSHNHLTGRIPSSLRNLTALESLDLSSNRLVGQIPTQLTSLNFLSKLNLSHNQLEGPIPQGPQFNTFQSDSYIGNLGLCGFPLSDKCSNIDDAQEPAPRDTWSWFDWKVAMMGYASGLVIGFSIGYMAFATGRPRWLVRTVERKRIRRQSTKIFLS</sequence>
<evidence type="ECO:0000313" key="2">
    <source>
        <dbReference type="Proteomes" id="UP000829398"/>
    </source>
</evidence>
<accession>A0ACB8N9W6</accession>
<protein>
    <submittedName>
        <fullName evidence="1">Receptor-like protein 6</fullName>
    </submittedName>
</protein>
<comment type="caution">
    <text evidence="1">The sequence shown here is derived from an EMBL/GenBank/DDBJ whole genome shotgun (WGS) entry which is preliminary data.</text>
</comment>
<organism evidence="1 2">
    <name type="scientific">Citrus sinensis</name>
    <name type="common">Sweet orange</name>
    <name type="synonym">Citrus aurantium var. sinensis</name>
    <dbReference type="NCBI Taxonomy" id="2711"/>
    <lineage>
        <taxon>Eukaryota</taxon>
        <taxon>Viridiplantae</taxon>
        <taxon>Streptophyta</taxon>
        <taxon>Embryophyta</taxon>
        <taxon>Tracheophyta</taxon>
        <taxon>Spermatophyta</taxon>
        <taxon>Magnoliopsida</taxon>
        <taxon>eudicotyledons</taxon>
        <taxon>Gunneridae</taxon>
        <taxon>Pentapetalae</taxon>
        <taxon>rosids</taxon>
        <taxon>malvids</taxon>
        <taxon>Sapindales</taxon>
        <taxon>Rutaceae</taxon>
        <taxon>Aurantioideae</taxon>
        <taxon>Citrus</taxon>
    </lineage>
</organism>
<dbReference type="EMBL" id="CM039171">
    <property type="protein sequence ID" value="KAH9794636.1"/>
    <property type="molecule type" value="Genomic_DNA"/>
</dbReference>
<name>A0ACB8N9W6_CITSI</name>